<keyword evidence="4" id="KW-0408">Iron</keyword>
<comment type="cofactor">
    <cofactor evidence="1">
        <name>[4Fe-4S] cluster</name>
        <dbReference type="ChEBI" id="CHEBI:49883"/>
    </cofactor>
</comment>
<reference evidence="7" key="1">
    <citation type="submission" date="2016-10" db="EMBL/GenBank/DDBJ databases">
        <authorList>
            <person name="Varghese N."/>
            <person name="Submissions S."/>
        </authorList>
    </citation>
    <scope>NUCLEOTIDE SEQUENCE [LARGE SCALE GENOMIC DNA]</scope>
    <source>
        <strain evidence="7">DSM 17038</strain>
    </source>
</reference>
<name>A0A1I2XLM7_9FIRM</name>
<dbReference type="STRING" id="341036.SAMN05660649_04026"/>
<accession>A0A1I2XLM7</accession>
<dbReference type="GO" id="GO:0046872">
    <property type="term" value="F:metal ion binding"/>
    <property type="evidence" value="ECO:0007669"/>
    <property type="project" value="UniProtKB-KW"/>
</dbReference>
<dbReference type="PANTHER" id="PTHR30548:SF5">
    <property type="entry name" value="SUBUNIT OF OXYGEN-SENSITIVE 2-HYDROXYISOCAPROYL-COA DEHYDRATASE"/>
    <property type="match status" value="1"/>
</dbReference>
<evidence type="ECO:0000256" key="3">
    <source>
        <dbReference type="ARBA" id="ARBA00022723"/>
    </source>
</evidence>
<comment type="similarity">
    <text evidence="2">Belongs to the FldB/FldC dehydratase alpha/beta subunit family.</text>
</comment>
<organism evidence="6 7">
    <name type="scientific">Desulfotruncus arcticus DSM 17038</name>
    <dbReference type="NCBI Taxonomy" id="1121424"/>
    <lineage>
        <taxon>Bacteria</taxon>
        <taxon>Bacillati</taxon>
        <taxon>Bacillota</taxon>
        <taxon>Clostridia</taxon>
        <taxon>Eubacteriales</taxon>
        <taxon>Desulfallaceae</taxon>
        <taxon>Desulfotruncus</taxon>
    </lineage>
</organism>
<evidence type="ECO:0000313" key="6">
    <source>
        <dbReference type="EMBL" id="SFH14403.1"/>
    </source>
</evidence>
<keyword evidence="3" id="KW-0479">Metal-binding</keyword>
<dbReference type="Gene3D" id="3.40.50.11900">
    <property type="match status" value="1"/>
</dbReference>
<keyword evidence="7" id="KW-1185">Reference proteome</keyword>
<dbReference type="Pfam" id="PF06050">
    <property type="entry name" value="HGD-D"/>
    <property type="match status" value="1"/>
</dbReference>
<dbReference type="PANTHER" id="PTHR30548">
    <property type="entry name" value="2-HYDROXYGLUTARYL-COA DEHYDRATASE, D-COMPONENT-RELATED"/>
    <property type="match status" value="1"/>
</dbReference>
<keyword evidence="5" id="KW-0411">Iron-sulfur</keyword>
<dbReference type="EMBL" id="FOOX01000018">
    <property type="protein sequence ID" value="SFH14403.1"/>
    <property type="molecule type" value="Genomic_DNA"/>
</dbReference>
<dbReference type="AlphaFoldDB" id="A0A1I2XLM7"/>
<evidence type="ECO:0000256" key="4">
    <source>
        <dbReference type="ARBA" id="ARBA00023004"/>
    </source>
</evidence>
<sequence length="382" mass="43676">MNTNKGLARAEQIYLNRDSVARSFKAAGKKTAGYFCCYPPSELVTALDYVPFRIIGDMNEPLTEADTYLPTVMCYFYRSIMDIAIKGKYDYIDAFIGAHACDGAERVSYIWRSYINNPCSYYLDVPHTDRDAALDFFKAQIIYMKEVLEKSAAKKATIADIKDAIKIHNKQRSLVRRLYGLNKSDPPLISGSEMLKVMVSIMSLPPEDGNQLLEEVIEEVKQRTDGPRKKSGRILVWGSLIDHVAFTDLIESCDLNIVIDDTAIGSRSFWIDVDELDDPFESLAIRYLKKIVCPRTFRDTRKTRAEDLENRFAYLKKMAQDWNVNGVYMNIIRNCDIHGYEIPEVRDYFASMGLPTLVIEQDYATTALEPLRTRFQAFAESL</sequence>
<dbReference type="Gene3D" id="1.20.1270.370">
    <property type="match status" value="1"/>
</dbReference>
<proteinExistence type="inferred from homology"/>
<evidence type="ECO:0000256" key="2">
    <source>
        <dbReference type="ARBA" id="ARBA00005806"/>
    </source>
</evidence>
<evidence type="ECO:0000256" key="1">
    <source>
        <dbReference type="ARBA" id="ARBA00001966"/>
    </source>
</evidence>
<dbReference type="Gene3D" id="3.40.50.11890">
    <property type="match status" value="1"/>
</dbReference>
<dbReference type="InterPro" id="IPR010327">
    <property type="entry name" value="FldB/FldC_alpha/beta"/>
</dbReference>
<evidence type="ECO:0000313" key="7">
    <source>
        <dbReference type="Proteomes" id="UP000199337"/>
    </source>
</evidence>
<dbReference type="Proteomes" id="UP000199337">
    <property type="component" value="Unassembled WGS sequence"/>
</dbReference>
<evidence type="ECO:0000256" key="5">
    <source>
        <dbReference type="ARBA" id="ARBA00023014"/>
    </source>
</evidence>
<gene>
    <name evidence="6" type="ORF">SAMN05660649_04026</name>
</gene>
<dbReference type="OrthoDB" id="9810278at2"/>
<dbReference type="GO" id="GO:0051536">
    <property type="term" value="F:iron-sulfur cluster binding"/>
    <property type="evidence" value="ECO:0007669"/>
    <property type="project" value="UniProtKB-KW"/>
</dbReference>
<dbReference type="GO" id="GO:0016836">
    <property type="term" value="F:hydro-lyase activity"/>
    <property type="evidence" value="ECO:0007669"/>
    <property type="project" value="UniProtKB-ARBA"/>
</dbReference>
<dbReference type="RefSeq" id="WP_092473727.1">
    <property type="nucleotide sequence ID" value="NZ_FOOX01000018.1"/>
</dbReference>
<protein>
    <submittedName>
        <fullName evidence="6">Benzoyl-CoA reductase/2-hydroxyglutaryl-CoA dehydratase subunit, BcrC/BadD/HgdB</fullName>
    </submittedName>
</protein>